<evidence type="ECO:0000313" key="2">
    <source>
        <dbReference type="Proteomes" id="UP001212123"/>
    </source>
</evidence>
<comment type="caution">
    <text evidence="1">The sequence shown here is derived from an EMBL/GenBank/DDBJ whole genome shotgun (WGS) entry which is preliminary data.</text>
</comment>
<proteinExistence type="predicted"/>
<dbReference type="EMBL" id="JAQMTU010000038">
    <property type="protein sequence ID" value="MDB9486276.1"/>
    <property type="molecule type" value="Genomic_DNA"/>
</dbReference>
<name>A0ABT5A2X0_9CYAN</name>
<accession>A0ABT5A2X0</accession>
<evidence type="ECO:0000313" key="1">
    <source>
        <dbReference type="EMBL" id="MDB9486276.1"/>
    </source>
</evidence>
<gene>
    <name evidence="1" type="ORF">PN492_06905</name>
</gene>
<sequence>MFYGLIEQELSDGEPWSQRQQTQLPTHIQILIEQEQVKPDICELPKAQMKKYPTRV</sequence>
<keyword evidence="2" id="KW-1185">Reference proteome</keyword>
<protein>
    <recommendedName>
        <fullName evidence="3">Transposase</fullName>
    </recommendedName>
</protein>
<evidence type="ECO:0008006" key="3">
    <source>
        <dbReference type="Google" id="ProtNLM"/>
    </source>
</evidence>
<dbReference type="RefSeq" id="WP_155963582.1">
    <property type="nucleotide sequence ID" value="NZ_JAQMTU010000038.1"/>
</dbReference>
<reference evidence="1 2" key="1">
    <citation type="submission" date="2023-01" db="EMBL/GenBank/DDBJ databases">
        <title>Genomes from the Australian National Cyanobacteria Reference Collection.</title>
        <authorList>
            <person name="Willis A."/>
            <person name="Lee E.M.F."/>
        </authorList>
    </citation>
    <scope>NUCLEOTIDE SEQUENCE [LARGE SCALE GENOMIC DNA]</scope>
    <source>
        <strain evidence="1 2">CS-537/01</strain>
    </source>
</reference>
<organism evidence="1 2">
    <name type="scientific">Dolichospermum circinale CS-537/01</name>
    <dbReference type="NCBI Taxonomy" id="3021739"/>
    <lineage>
        <taxon>Bacteria</taxon>
        <taxon>Bacillati</taxon>
        <taxon>Cyanobacteriota</taxon>
        <taxon>Cyanophyceae</taxon>
        <taxon>Nostocales</taxon>
        <taxon>Aphanizomenonaceae</taxon>
        <taxon>Dolichospermum</taxon>
        <taxon>Dolichospermum circinale</taxon>
    </lineage>
</organism>
<dbReference type="Proteomes" id="UP001212123">
    <property type="component" value="Unassembled WGS sequence"/>
</dbReference>